<sequence>MWRTDRRVSWSMVSLLLSLTGALVLAAIIWVPPALGRDSGIRPVQPGLLVVAPEARGVVTLGAGRAVQLDETGLRVTNGSTLLFRTVRGGSPMSALLGEVEGSGGDRVEQISAVMSNLDIDRLSIKPGEVTWSGRLTSSEGSLPATIVVRLEGARLVVTAEAKGADAVVVHSAQELGTRGRAPGLPDRLLRKRAWWVGGGAPPVTDAYTTELGVIVGVGPQGSHRGVDLRRMGHTDLHAWSPRETVTMTSYRRTVQE</sequence>
<dbReference type="Proteomes" id="UP000290408">
    <property type="component" value="Chromosome"/>
</dbReference>
<organism evidence="1 2">
    <name type="scientific">Janibacter limosus</name>
    <dbReference type="NCBI Taxonomy" id="53458"/>
    <lineage>
        <taxon>Bacteria</taxon>
        <taxon>Bacillati</taxon>
        <taxon>Actinomycetota</taxon>
        <taxon>Actinomycetes</taxon>
        <taxon>Micrococcales</taxon>
        <taxon>Intrasporangiaceae</taxon>
        <taxon>Janibacter</taxon>
    </lineage>
</organism>
<accession>A0A4P6MZP3</accession>
<evidence type="ECO:0000313" key="1">
    <source>
        <dbReference type="EMBL" id="QBF47233.1"/>
    </source>
</evidence>
<protein>
    <submittedName>
        <fullName evidence="1">Uncharacterized protein</fullName>
    </submittedName>
</protein>
<dbReference type="OrthoDB" id="4842542at2"/>
<keyword evidence="2" id="KW-1185">Reference proteome</keyword>
<dbReference type="RefSeq" id="WP_130630426.1">
    <property type="nucleotide sequence ID" value="NZ_CP036164.1"/>
</dbReference>
<name>A0A4P6MZP3_9MICO</name>
<dbReference type="KEGG" id="jli:EXU32_13825"/>
<evidence type="ECO:0000313" key="2">
    <source>
        <dbReference type="Proteomes" id="UP000290408"/>
    </source>
</evidence>
<proteinExistence type="predicted"/>
<dbReference type="EMBL" id="CP036164">
    <property type="protein sequence ID" value="QBF47233.1"/>
    <property type="molecule type" value="Genomic_DNA"/>
</dbReference>
<dbReference type="STRING" id="1216970.GCA_001570985_01124"/>
<gene>
    <name evidence="1" type="ORF">EXU32_13825</name>
</gene>
<dbReference type="AlphaFoldDB" id="A0A4P6MZP3"/>
<reference evidence="1 2" key="1">
    <citation type="submission" date="2019-02" db="EMBL/GenBank/DDBJ databases">
        <title>Genomic data mining of an Antarctic deep-sea actinobacterium, Janibacterlimosus P3-3-X1.</title>
        <authorList>
            <person name="Liao L."/>
            <person name="Chen B."/>
        </authorList>
    </citation>
    <scope>NUCLEOTIDE SEQUENCE [LARGE SCALE GENOMIC DNA]</scope>
    <source>
        <strain evidence="1 2">P3-3-X1</strain>
    </source>
</reference>